<name>A0A368YM93_9HYPH</name>
<dbReference type="OrthoDB" id="9804721at2"/>
<dbReference type="Pfam" id="PF00582">
    <property type="entry name" value="Usp"/>
    <property type="match status" value="1"/>
</dbReference>
<keyword evidence="4" id="KW-1185">Reference proteome</keyword>
<protein>
    <submittedName>
        <fullName evidence="3">Nucleotide-binding universal stress UspA family protein</fullName>
    </submittedName>
</protein>
<dbReference type="EMBL" id="QPJM01000011">
    <property type="protein sequence ID" value="RCW81305.1"/>
    <property type="molecule type" value="Genomic_DNA"/>
</dbReference>
<dbReference type="CDD" id="cd00293">
    <property type="entry name" value="USP-like"/>
    <property type="match status" value="1"/>
</dbReference>
<dbReference type="AlphaFoldDB" id="A0A368YM93"/>
<reference evidence="3 4" key="1">
    <citation type="submission" date="2018-07" db="EMBL/GenBank/DDBJ databases">
        <title>Genomic Encyclopedia of Type Strains, Phase III (KMG-III): the genomes of soil and plant-associated and newly described type strains.</title>
        <authorList>
            <person name="Whitman W."/>
        </authorList>
    </citation>
    <scope>NUCLEOTIDE SEQUENCE [LARGE SCALE GENOMIC DNA]</scope>
    <source>
        <strain evidence="3 4">31-25a</strain>
    </source>
</reference>
<dbReference type="PRINTS" id="PR01438">
    <property type="entry name" value="UNVRSLSTRESS"/>
</dbReference>
<dbReference type="RefSeq" id="WP_114431377.1">
    <property type="nucleotide sequence ID" value="NZ_QPJM01000011.1"/>
</dbReference>
<dbReference type="Proteomes" id="UP000253324">
    <property type="component" value="Unassembled WGS sequence"/>
</dbReference>
<feature type="domain" description="UspA" evidence="2">
    <location>
        <begin position="156"/>
        <end position="274"/>
    </location>
</feature>
<dbReference type="InterPro" id="IPR006016">
    <property type="entry name" value="UspA"/>
</dbReference>
<proteinExistence type="inferred from homology"/>
<dbReference type="SUPFAM" id="SSF52402">
    <property type="entry name" value="Adenine nucleotide alpha hydrolases-like"/>
    <property type="match status" value="1"/>
</dbReference>
<organism evidence="3 4">
    <name type="scientific">Phyllobacterium bourgognense</name>
    <dbReference type="NCBI Taxonomy" id="314236"/>
    <lineage>
        <taxon>Bacteria</taxon>
        <taxon>Pseudomonadati</taxon>
        <taxon>Pseudomonadota</taxon>
        <taxon>Alphaproteobacteria</taxon>
        <taxon>Hyphomicrobiales</taxon>
        <taxon>Phyllobacteriaceae</taxon>
        <taxon>Phyllobacterium</taxon>
    </lineage>
</organism>
<evidence type="ECO:0000259" key="2">
    <source>
        <dbReference type="Pfam" id="PF00582"/>
    </source>
</evidence>
<evidence type="ECO:0000313" key="4">
    <source>
        <dbReference type="Proteomes" id="UP000253324"/>
    </source>
</evidence>
<comment type="similarity">
    <text evidence="1">Belongs to the universal stress protein A family.</text>
</comment>
<evidence type="ECO:0000256" key="1">
    <source>
        <dbReference type="ARBA" id="ARBA00008791"/>
    </source>
</evidence>
<dbReference type="Gene3D" id="3.40.50.12370">
    <property type="match status" value="1"/>
</dbReference>
<dbReference type="InterPro" id="IPR006015">
    <property type="entry name" value="Universal_stress_UspA"/>
</dbReference>
<accession>A0A368YM93</accession>
<gene>
    <name evidence="3" type="ORF">C7476_111167</name>
</gene>
<sequence length="277" mass="29638">MRTLGFLPLLTYPDASSEKFVMNAIAVAKHLDLDVCAHCIYVDIPDVSTALSGILLNVPQMIREAEYKSRAAGKKLLDALRTAAVEAGVSVTTVETNAPPSGIGEIAASQARYGDLSLMEWDATDSSTRLIAEEVLFGSGRPVVLLPSAMTVGVIDHVMIAWDGSRVAARALADATPFLMRAKRISVATVLDEKPIDKNIGERLALALQRRGLDAEVLTLRVGDRAIGEAIQAHALEFGVQLLVMGGFGHSRIRDFVLGGATADVLNDVRLPILFSH</sequence>
<comment type="caution">
    <text evidence="3">The sequence shown here is derived from an EMBL/GenBank/DDBJ whole genome shotgun (WGS) entry which is preliminary data.</text>
</comment>
<evidence type="ECO:0000313" key="3">
    <source>
        <dbReference type="EMBL" id="RCW81305.1"/>
    </source>
</evidence>